<dbReference type="InterPro" id="IPR029069">
    <property type="entry name" value="HotDog_dom_sf"/>
</dbReference>
<dbReference type="CDD" id="cd00586">
    <property type="entry name" value="4HBT"/>
    <property type="match status" value="1"/>
</dbReference>
<name>A0A4Q9WD76_STALU</name>
<dbReference type="RefSeq" id="WP_002492204.1">
    <property type="nucleotide sequence ID" value="NZ_AP021848.1"/>
</dbReference>
<organism evidence="1 2">
    <name type="scientific">Staphylococcus lugdunensis</name>
    <dbReference type="NCBI Taxonomy" id="28035"/>
    <lineage>
        <taxon>Bacteria</taxon>
        <taxon>Bacillati</taxon>
        <taxon>Bacillota</taxon>
        <taxon>Bacilli</taxon>
        <taxon>Bacillales</taxon>
        <taxon>Staphylococcaceae</taxon>
        <taxon>Staphylococcus</taxon>
    </lineage>
</organism>
<dbReference type="SUPFAM" id="SSF54637">
    <property type="entry name" value="Thioesterase/thiol ester dehydrase-isomerase"/>
    <property type="match status" value="1"/>
</dbReference>
<reference evidence="1 2" key="1">
    <citation type="journal article" date="2019" name="Sci. Transl. Med.">
        <title>Quorum sensing between bacterial species on the skin protects against epidermal injury in atopic dermatitis.</title>
        <authorList>
            <person name="Williams M.R."/>
        </authorList>
    </citation>
    <scope>NUCLEOTIDE SEQUENCE [LARGE SCALE GENOMIC DNA]</scope>
    <source>
        <strain evidence="1 2">E7</strain>
    </source>
</reference>
<gene>
    <name evidence="1" type="ORF">EQ812_00780</name>
</gene>
<proteinExistence type="predicted"/>
<dbReference type="AlphaFoldDB" id="A0A4Q9WD76"/>
<evidence type="ECO:0000313" key="1">
    <source>
        <dbReference type="EMBL" id="TBW73368.1"/>
    </source>
</evidence>
<dbReference type="Gene3D" id="3.10.129.10">
    <property type="entry name" value="Hotdog Thioesterase"/>
    <property type="match status" value="1"/>
</dbReference>
<protein>
    <submittedName>
        <fullName evidence="1">Thioesterase</fullName>
    </submittedName>
</protein>
<sequence>MIFTVQGMVQQSQIDHNAHMHDADYNYIFSDAINQFNYTHGLPLAERQALHYTIFTVEEHTTYLAEMSLGEHYTIQLFIYNYDDKRIHFFLKLIKENGTLAATNEVMMLGIDSTTRKAAAFPEPYFTEMTSYYKTQDISQWPKQLGHQIGIPNKG</sequence>
<evidence type="ECO:0000313" key="2">
    <source>
        <dbReference type="Proteomes" id="UP000293637"/>
    </source>
</evidence>
<dbReference type="Pfam" id="PF13279">
    <property type="entry name" value="4HBT_2"/>
    <property type="match status" value="1"/>
</dbReference>
<accession>A0A4Q9WD76</accession>
<dbReference type="GeneID" id="58091390"/>
<comment type="caution">
    <text evidence="1">The sequence shown here is derived from an EMBL/GenBank/DDBJ whole genome shotgun (WGS) entry which is preliminary data.</text>
</comment>
<dbReference type="Proteomes" id="UP000293637">
    <property type="component" value="Unassembled WGS sequence"/>
</dbReference>
<dbReference type="EMBL" id="SCHB01000001">
    <property type="protein sequence ID" value="TBW73368.1"/>
    <property type="molecule type" value="Genomic_DNA"/>
</dbReference>